<feature type="transmembrane region" description="Helical" evidence="7">
    <location>
        <begin position="384"/>
        <end position="402"/>
    </location>
</feature>
<feature type="transmembrane region" description="Helical" evidence="7">
    <location>
        <begin position="279"/>
        <end position="298"/>
    </location>
</feature>
<dbReference type="EMBL" id="KN714762">
    <property type="protein sequence ID" value="KUI60917.1"/>
    <property type="molecule type" value="Genomic_DNA"/>
</dbReference>
<feature type="domain" description="Major facilitator superfamily (MFS) profile" evidence="8">
    <location>
        <begin position="56"/>
        <end position="542"/>
    </location>
</feature>
<gene>
    <name evidence="9" type="ORF">VP1G_08108</name>
</gene>
<feature type="transmembrane region" description="Helical" evidence="7">
    <location>
        <begin position="519"/>
        <end position="537"/>
    </location>
</feature>
<feature type="transmembrane region" description="Helical" evidence="7">
    <location>
        <begin position="318"/>
        <end position="338"/>
    </location>
</feature>
<feature type="transmembrane region" description="Helical" evidence="7">
    <location>
        <begin position="214"/>
        <end position="235"/>
    </location>
</feature>
<feature type="transmembrane region" description="Helical" evidence="7">
    <location>
        <begin position="247"/>
        <end position="267"/>
    </location>
</feature>
<dbReference type="AlphaFoldDB" id="A0A194VA67"/>
<comment type="similarity">
    <text evidence="2">Belongs to the major facilitator superfamily. TCR/Tet family.</text>
</comment>
<dbReference type="GO" id="GO:0022857">
    <property type="term" value="F:transmembrane transporter activity"/>
    <property type="evidence" value="ECO:0007669"/>
    <property type="project" value="InterPro"/>
</dbReference>
<feature type="compositionally biased region" description="Basic and acidic residues" evidence="6">
    <location>
        <begin position="563"/>
        <end position="572"/>
    </location>
</feature>
<evidence type="ECO:0000256" key="6">
    <source>
        <dbReference type="SAM" id="MobiDB-lite"/>
    </source>
</evidence>
<feature type="transmembrane region" description="Helical" evidence="7">
    <location>
        <begin position="187"/>
        <end position="208"/>
    </location>
</feature>
<feature type="region of interest" description="Disordered" evidence="6">
    <location>
        <begin position="563"/>
        <end position="585"/>
    </location>
</feature>
<dbReference type="Pfam" id="PF07690">
    <property type="entry name" value="MFS_1"/>
    <property type="match status" value="1"/>
</dbReference>
<dbReference type="InterPro" id="IPR011701">
    <property type="entry name" value="MFS"/>
</dbReference>
<dbReference type="PANTHER" id="PTHR23501:SF102">
    <property type="entry name" value="DRUG TRANSPORTER, PUTATIVE (AFU_ORTHOLOGUE AFUA_3G08530)-RELATED"/>
    <property type="match status" value="1"/>
</dbReference>
<evidence type="ECO:0000256" key="5">
    <source>
        <dbReference type="ARBA" id="ARBA00023136"/>
    </source>
</evidence>
<dbReference type="Proteomes" id="UP000078576">
    <property type="component" value="Unassembled WGS sequence"/>
</dbReference>
<feature type="transmembrane region" description="Helical" evidence="7">
    <location>
        <begin position="54"/>
        <end position="74"/>
    </location>
</feature>
<dbReference type="PANTHER" id="PTHR23501">
    <property type="entry name" value="MAJOR FACILITATOR SUPERFAMILY"/>
    <property type="match status" value="1"/>
</dbReference>
<evidence type="ECO:0000256" key="2">
    <source>
        <dbReference type="ARBA" id="ARBA00007520"/>
    </source>
</evidence>
<feature type="region of interest" description="Disordered" evidence="6">
    <location>
        <begin position="1"/>
        <end position="46"/>
    </location>
</feature>
<evidence type="ECO:0000313" key="9">
    <source>
        <dbReference type="EMBL" id="KUI60917.1"/>
    </source>
</evidence>
<evidence type="ECO:0000256" key="4">
    <source>
        <dbReference type="ARBA" id="ARBA00022989"/>
    </source>
</evidence>
<dbReference type="PROSITE" id="PS50850">
    <property type="entry name" value="MFS"/>
    <property type="match status" value="1"/>
</dbReference>
<dbReference type="Gene3D" id="1.20.1250.20">
    <property type="entry name" value="MFS general substrate transporter like domains"/>
    <property type="match status" value="1"/>
</dbReference>
<dbReference type="GO" id="GO:0005886">
    <property type="term" value="C:plasma membrane"/>
    <property type="evidence" value="ECO:0007669"/>
    <property type="project" value="TreeGrafter"/>
</dbReference>
<evidence type="ECO:0000256" key="1">
    <source>
        <dbReference type="ARBA" id="ARBA00004141"/>
    </source>
</evidence>
<evidence type="ECO:0000313" key="10">
    <source>
        <dbReference type="Proteomes" id="UP000078576"/>
    </source>
</evidence>
<evidence type="ECO:0000259" key="8">
    <source>
        <dbReference type="PROSITE" id="PS50850"/>
    </source>
</evidence>
<feature type="transmembrane region" description="Helical" evidence="7">
    <location>
        <begin position="94"/>
        <end position="113"/>
    </location>
</feature>
<dbReference type="InterPro" id="IPR036259">
    <property type="entry name" value="MFS_trans_sf"/>
</dbReference>
<feature type="transmembrane region" description="Helical" evidence="7">
    <location>
        <begin position="452"/>
        <end position="471"/>
    </location>
</feature>
<organism evidence="9 10">
    <name type="scientific">Cytospora mali</name>
    <name type="common">Apple Valsa canker fungus</name>
    <name type="synonym">Valsa mali</name>
    <dbReference type="NCBI Taxonomy" id="578113"/>
    <lineage>
        <taxon>Eukaryota</taxon>
        <taxon>Fungi</taxon>
        <taxon>Dikarya</taxon>
        <taxon>Ascomycota</taxon>
        <taxon>Pezizomycotina</taxon>
        <taxon>Sordariomycetes</taxon>
        <taxon>Sordariomycetidae</taxon>
        <taxon>Diaporthales</taxon>
        <taxon>Cytosporaceae</taxon>
        <taxon>Cytospora</taxon>
    </lineage>
</organism>
<keyword evidence="4 7" id="KW-1133">Transmembrane helix</keyword>
<evidence type="ECO:0000256" key="7">
    <source>
        <dbReference type="SAM" id="Phobius"/>
    </source>
</evidence>
<reference evidence="10" key="1">
    <citation type="submission" date="2014-12" db="EMBL/GenBank/DDBJ databases">
        <title>Genome Sequence of Valsa Canker Pathogens Uncovers a Specific Adaption of Colonization on Woody Bark.</title>
        <authorList>
            <person name="Yin Z."/>
            <person name="Liu H."/>
            <person name="Gao X."/>
            <person name="Li Z."/>
            <person name="Song N."/>
            <person name="Ke X."/>
            <person name="Dai Q."/>
            <person name="Wu Y."/>
            <person name="Sun Y."/>
            <person name="Xu J.-R."/>
            <person name="Kang Z.K."/>
            <person name="Wang L."/>
            <person name="Huang L."/>
        </authorList>
    </citation>
    <scope>NUCLEOTIDE SEQUENCE [LARGE SCALE GENOMIC DNA]</scope>
    <source>
        <strain evidence="10">SXYL134</strain>
    </source>
</reference>
<keyword evidence="5 7" id="KW-0472">Membrane</keyword>
<name>A0A194VA67_CYTMA</name>
<feature type="transmembrane region" description="Helical" evidence="7">
    <location>
        <begin position="125"/>
        <end position="150"/>
    </location>
</feature>
<feature type="transmembrane region" description="Helical" evidence="7">
    <location>
        <begin position="358"/>
        <end position="377"/>
    </location>
</feature>
<protein>
    <recommendedName>
        <fullName evidence="8">Major facilitator superfamily (MFS) profile domain-containing protein</fullName>
    </recommendedName>
</protein>
<keyword evidence="10" id="KW-1185">Reference proteome</keyword>
<accession>A0A194VA67</accession>
<proteinExistence type="inferred from homology"/>
<sequence length="585" mass="63036">MEDPERLPPISEVDTPYHTDVDSTDETLQSSQDISREHDNPQANPNGYSRARHAILVASMFLTLFLPALDQTIVSTALPKIMLSLGAGSSNSGYTWVGSAYALAQAVVMPFFGQASEVFGRKWTLLAAISIFMTGSCLCGASQNISMLIASRTVQGMGAGGITGLVFILIGDLVGTRKRGKYQGFIGATWAIASALGPVLSGVLAQHVSWRWCFLINLPICIICLIVNILFLNIVRPTKSLRQSVQDLDLLGILSISTGTIMLLLAFEWASLGDSWGSARIVLCLIISVLALVSFIFAETRATRPVIPLRFVTHPTRIGAYVSAFFHSIGYMGLNFYLPIYFQTVKGQSASQSGVSMLPLVLMFGVMSTGAGYLITATRRYQELIWGSFVLATVGCGLLIMLDETTPMPVVVILLLVAGIGVAPNFNSLLIPIHASFDDTFDNSSIAMSASAYSFIRTIGLSLGISISGLVCFDELRHLDTGTTSGLSIPQLIGTLNSMAADDEKEKTIGVFEVAMRHVFIQVTVVMGIAMLASLLIRRHALGEKIRSDHKIVMVARNEDNYGQKDRSHVEESEIVGRAGPSGPG</sequence>
<dbReference type="InterPro" id="IPR020846">
    <property type="entry name" value="MFS_dom"/>
</dbReference>
<keyword evidence="3 7" id="KW-0812">Transmembrane</keyword>
<dbReference type="SUPFAM" id="SSF103473">
    <property type="entry name" value="MFS general substrate transporter"/>
    <property type="match status" value="1"/>
</dbReference>
<evidence type="ECO:0000256" key="3">
    <source>
        <dbReference type="ARBA" id="ARBA00022692"/>
    </source>
</evidence>
<comment type="subcellular location">
    <subcellularLocation>
        <location evidence="1">Membrane</location>
        <topology evidence="1">Multi-pass membrane protein</topology>
    </subcellularLocation>
</comment>
<dbReference type="PRINTS" id="PR01036">
    <property type="entry name" value="TCRTETB"/>
</dbReference>
<feature type="transmembrane region" description="Helical" evidence="7">
    <location>
        <begin position="408"/>
        <end position="431"/>
    </location>
</feature>
<feature type="transmembrane region" description="Helical" evidence="7">
    <location>
        <begin position="156"/>
        <end position="175"/>
    </location>
</feature>
<dbReference type="Gene3D" id="1.20.1720.10">
    <property type="entry name" value="Multidrug resistance protein D"/>
    <property type="match status" value="1"/>
</dbReference>
<dbReference type="OrthoDB" id="10021397at2759"/>
<dbReference type="CDD" id="cd17502">
    <property type="entry name" value="MFS_Azr1_MDR_like"/>
    <property type="match status" value="1"/>
</dbReference>